<sequence>MKGNFRHLLKVWLWKLIFLVISFSVLSILYTYFSTPAIRLRFPFLASFLYFPNQLGKPNDISVMGSPNQNLVFKKPRVLEENKVLEYPSVVEPTKEIQLHSKQTGRVKKILVEEGDFVKEGQILLEVDDELIRLEGERLSLSADIAKSQVAIAFEKWKHAEKQVETKLREIDKKTEWIELAEKELALARDIKEKKIILWRQGFLSLSELEKIKQEEESKQTQYNNLLRDRENLLSGVYLGLESGEIRFEEKLKVWREKNTSIERSEYELSLAHLKIIQNQMESNKQLLADTRLRTPKSGKILKIQTKEGELTNQIPAIILIEKGELSAGFQIPESDLIHFSPGKSVVFLPSQTNLPSIRGKVERVGGFLEARSHSIGIKVRLEQNHKMILPGMFGLSQVKLDEVSKKILIPASSLHGDETNGFFVNVKNGQKVEKRFIQYKPYLLNELEILSGLSSEDEVEFSLVL</sequence>
<dbReference type="PANTHER" id="PTHR30469:SF15">
    <property type="entry name" value="HLYD FAMILY OF SECRETION PROTEINS"/>
    <property type="match status" value="1"/>
</dbReference>
<dbReference type="STRING" id="1193051.LEP1GSC017_2712"/>
<dbReference type="Gene3D" id="2.40.420.20">
    <property type="match status" value="1"/>
</dbReference>
<accession>A0A4R8MZ47</accession>
<dbReference type="Proteomes" id="UP000294684">
    <property type="component" value="Unassembled WGS sequence"/>
</dbReference>
<reference evidence="3 4" key="1">
    <citation type="submission" date="2019-03" db="EMBL/GenBank/DDBJ databases">
        <title>Genomic Encyclopedia of Archaeal and Bacterial Type Strains, Phase II (KMG-II): from individual species to whole genera.</title>
        <authorList>
            <person name="Goeker M."/>
        </authorList>
    </citation>
    <scope>NUCLEOTIDE SEQUENCE [LARGE SCALE GENOMIC DNA]</scope>
    <source>
        <strain evidence="3 4">DSM 21537</strain>
    </source>
</reference>
<dbReference type="EMBL" id="SORO01000001">
    <property type="protein sequence ID" value="TDY72256.1"/>
    <property type="molecule type" value="Genomic_DNA"/>
</dbReference>
<evidence type="ECO:0000313" key="3">
    <source>
        <dbReference type="EMBL" id="TDY72256.1"/>
    </source>
</evidence>
<keyword evidence="1" id="KW-1133">Transmembrane helix</keyword>
<feature type="domain" description="Multidrug resistance protein MdtA-like barrel-sandwich hybrid" evidence="2">
    <location>
        <begin position="98"/>
        <end position="312"/>
    </location>
</feature>
<dbReference type="Gene3D" id="2.40.50.100">
    <property type="match status" value="1"/>
</dbReference>
<evidence type="ECO:0000256" key="1">
    <source>
        <dbReference type="SAM" id="Phobius"/>
    </source>
</evidence>
<dbReference type="PANTHER" id="PTHR30469">
    <property type="entry name" value="MULTIDRUG RESISTANCE PROTEIN MDTA"/>
    <property type="match status" value="1"/>
</dbReference>
<evidence type="ECO:0000313" key="4">
    <source>
        <dbReference type="Proteomes" id="UP000294684"/>
    </source>
</evidence>
<dbReference type="GO" id="GO:1990281">
    <property type="term" value="C:efflux pump complex"/>
    <property type="evidence" value="ECO:0007669"/>
    <property type="project" value="TreeGrafter"/>
</dbReference>
<keyword evidence="1" id="KW-0812">Transmembrane</keyword>
<keyword evidence="1" id="KW-0472">Membrane</keyword>
<proteinExistence type="predicted"/>
<comment type="caution">
    <text evidence="3">The sequence shown here is derived from an EMBL/GenBank/DDBJ whole genome shotgun (WGS) entry which is preliminary data.</text>
</comment>
<gene>
    <name evidence="3" type="ORF">CLV96_1246</name>
</gene>
<dbReference type="SUPFAM" id="SSF111369">
    <property type="entry name" value="HlyD-like secretion proteins"/>
    <property type="match status" value="2"/>
</dbReference>
<feature type="transmembrane region" description="Helical" evidence="1">
    <location>
        <begin position="12"/>
        <end position="33"/>
    </location>
</feature>
<dbReference type="Pfam" id="PF25917">
    <property type="entry name" value="BSH_RND"/>
    <property type="match status" value="1"/>
</dbReference>
<dbReference type="GO" id="GO:0015562">
    <property type="term" value="F:efflux transmembrane transporter activity"/>
    <property type="evidence" value="ECO:0007669"/>
    <property type="project" value="TreeGrafter"/>
</dbReference>
<organism evidence="3 4">
    <name type="scientific">Leptospira meyeri</name>
    <dbReference type="NCBI Taxonomy" id="29508"/>
    <lineage>
        <taxon>Bacteria</taxon>
        <taxon>Pseudomonadati</taxon>
        <taxon>Spirochaetota</taxon>
        <taxon>Spirochaetia</taxon>
        <taxon>Leptospirales</taxon>
        <taxon>Leptospiraceae</taxon>
        <taxon>Leptospira</taxon>
    </lineage>
</organism>
<protein>
    <submittedName>
        <fullName evidence="3">Multidrug efflux pump subunit AcrA (Membrane-fusion protein)</fullName>
    </submittedName>
</protein>
<keyword evidence="4" id="KW-1185">Reference proteome</keyword>
<dbReference type="AlphaFoldDB" id="A0A4R8MZ47"/>
<evidence type="ECO:0000259" key="2">
    <source>
        <dbReference type="Pfam" id="PF25917"/>
    </source>
</evidence>
<dbReference type="InterPro" id="IPR058625">
    <property type="entry name" value="MdtA-like_BSH"/>
</dbReference>
<name>A0A4R8MZ47_LEPME</name>